<keyword evidence="1" id="KW-0808">Transferase</keyword>
<proteinExistence type="predicted"/>
<dbReference type="EMBL" id="PUFL01000009">
    <property type="protein sequence ID" value="TDG94804.1"/>
    <property type="molecule type" value="Genomic_DNA"/>
</dbReference>
<dbReference type="Proteomes" id="UP000294668">
    <property type="component" value="Unassembled WGS sequence"/>
</dbReference>
<dbReference type="AlphaFoldDB" id="A0A224VGF6"/>
<dbReference type="Proteomes" id="UP000214739">
    <property type="component" value="Unassembled WGS sequence"/>
</dbReference>
<dbReference type="Gene3D" id="3.40.50.880">
    <property type="match status" value="1"/>
</dbReference>
<protein>
    <submittedName>
        <fullName evidence="1">Glutamine amidotransferase</fullName>
    </submittedName>
</protein>
<dbReference type="InterPro" id="IPR029062">
    <property type="entry name" value="Class_I_gatase-like"/>
</dbReference>
<evidence type="ECO:0000313" key="2">
    <source>
        <dbReference type="EMBL" id="TDG94804.1"/>
    </source>
</evidence>
<dbReference type="CDD" id="cd01745">
    <property type="entry name" value="GATase1_2"/>
    <property type="match status" value="1"/>
</dbReference>
<dbReference type="InterPro" id="IPR011697">
    <property type="entry name" value="Peptidase_C26"/>
</dbReference>
<dbReference type="OrthoDB" id="9813383at2"/>
<dbReference type="SUPFAM" id="SSF52317">
    <property type="entry name" value="Class I glutamine amidotransferase-like"/>
    <property type="match status" value="1"/>
</dbReference>
<dbReference type="InterPro" id="IPR044668">
    <property type="entry name" value="PuuD-like"/>
</dbReference>
<sequence>MGKYYTIGIPAEIRVINNLDRNSVNDNEVAGVIKHGGVPVLIPTRNPEIMAQYVDLIDGLLLPGGPDVAPKFYGEEPVQNLGDTDAFLDASEIELVKLAVAKRKPIFGICRGVQVLNVALGGTLYQDLYSQRNRPTLQHYQKAPMQQGTHTISVTPDSYLAKIIGTDDTTLVNSHHHEAVKAVSSQLNISALAKDGVIEGVESKDDDLIIGVQWHPEAMFQTDQVQDALFADFMARVAKFAGQKTQTANSAVSTEND</sequence>
<comment type="caution">
    <text evidence="1">The sequence shown here is derived from an EMBL/GenBank/DDBJ whole genome shotgun (WGS) entry which is preliminary data.</text>
</comment>
<dbReference type="EMBL" id="BDGB01000029">
    <property type="protein sequence ID" value="GAW71414.1"/>
    <property type="molecule type" value="Genomic_DNA"/>
</dbReference>
<dbReference type="GO" id="GO:0016740">
    <property type="term" value="F:transferase activity"/>
    <property type="evidence" value="ECO:0007669"/>
    <property type="project" value="UniProtKB-KW"/>
</dbReference>
<accession>A0A224VGF6</accession>
<dbReference type="FunFam" id="3.40.50.880:FF:000030">
    <property type="entry name" value="Gamma-glutamyl-gamma-aminobutyrate hydrolase PuuD"/>
    <property type="match status" value="1"/>
</dbReference>
<reference evidence="1 3" key="1">
    <citation type="journal article" date="2017" name="Biosci Microbiota Food Health">
        <title>Genomic characterization reconfirms the taxonomic status of Lactobacillus parakefiri.</title>
        <authorList>
            <person name="Tanizawa Y."/>
            <person name="Kobayashi H."/>
            <person name="Kaminuma E."/>
            <person name="Sakamoto M."/>
            <person name="Ohkuma M."/>
            <person name="Nakamura Y."/>
            <person name="Arita M."/>
            <person name="Tohno M."/>
        </authorList>
    </citation>
    <scope>NUCLEOTIDE SEQUENCE [LARGE SCALE GENOMIC DNA]</scope>
    <source>
        <strain evidence="1 3">JCM 8573</strain>
    </source>
</reference>
<dbReference type="PANTHER" id="PTHR43235:SF1">
    <property type="entry name" value="GLUTAMINE AMIDOTRANSFERASE PB2B2.05-RELATED"/>
    <property type="match status" value="1"/>
</dbReference>
<reference evidence="2" key="3">
    <citation type="submission" date="2019-02" db="EMBL/GenBank/DDBJ databases">
        <authorList>
            <person name="Buron G."/>
            <person name="Chaylann A."/>
            <person name="Dolejs I."/>
            <person name="Forster J."/>
            <person name="Miks M.H."/>
        </authorList>
    </citation>
    <scope>NUCLEOTIDE SEQUENCE</scope>
    <source>
        <strain evidence="2">DSM 10551</strain>
    </source>
</reference>
<evidence type="ECO:0000313" key="3">
    <source>
        <dbReference type="Proteomes" id="UP000214739"/>
    </source>
</evidence>
<dbReference type="GO" id="GO:0033969">
    <property type="term" value="F:gamma-glutamyl-gamma-aminobutyrate hydrolase activity"/>
    <property type="evidence" value="ECO:0007669"/>
    <property type="project" value="TreeGrafter"/>
</dbReference>
<dbReference type="RefSeq" id="WP_057962126.1">
    <property type="nucleotide sequence ID" value="NZ_BAAAXO010000039.1"/>
</dbReference>
<reference evidence="2 4" key="2">
    <citation type="journal article" date="2019" name="Appl. Microbiol. Biotechnol.">
        <title>Uncovering carbohydrate metabolism through a genotype-phenotype association study of 56 lactic acid bacteria genomes.</title>
        <authorList>
            <person name="Buron-Moles G."/>
            <person name="Chailyan A."/>
            <person name="Dolejs I."/>
            <person name="Forster J."/>
            <person name="Miks M.H."/>
        </authorList>
    </citation>
    <scope>NUCLEOTIDE SEQUENCE [LARGE SCALE GENOMIC DNA]</scope>
    <source>
        <strain evidence="2 4">DSM 10551</strain>
    </source>
</reference>
<dbReference type="GO" id="GO:0006598">
    <property type="term" value="P:polyamine catabolic process"/>
    <property type="evidence" value="ECO:0007669"/>
    <property type="project" value="TreeGrafter"/>
</dbReference>
<organism evidence="1 3">
    <name type="scientific">Lentilactobacillus parakefiri</name>
    <dbReference type="NCBI Taxonomy" id="152332"/>
    <lineage>
        <taxon>Bacteria</taxon>
        <taxon>Bacillati</taxon>
        <taxon>Bacillota</taxon>
        <taxon>Bacilli</taxon>
        <taxon>Lactobacillales</taxon>
        <taxon>Lactobacillaceae</taxon>
        <taxon>Lentilactobacillus</taxon>
    </lineage>
</organism>
<dbReference type="Pfam" id="PF07722">
    <property type="entry name" value="Peptidase_C26"/>
    <property type="match status" value="1"/>
</dbReference>
<dbReference type="GO" id="GO:0005829">
    <property type="term" value="C:cytosol"/>
    <property type="evidence" value="ECO:0007669"/>
    <property type="project" value="TreeGrafter"/>
</dbReference>
<gene>
    <name evidence="2" type="ORF">C5L28_000843</name>
    <name evidence="1" type="ORF">LPKJCM_00495</name>
</gene>
<keyword evidence="1" id="KW-0315">Glutamine amidotransferase</keyword>
<dbReference type="PANTHER" id="PTHR43235">
    <property type="entry name" value="GLUTAMINE AMIDOTRANSFERASE PB2B2.05-RELATED"/>
    <property type="match status" value="1"/>
</dbReference>
<evidence type="ECO:0000313" key="1">
    <source>
        <dbReference type="EMBL" id="GAW71414.1"/>
    </source>
</evidence>
<name>A0A224VGF6_9LACO</name>
<dbReference type="PROSITE" id="PS51273">
    <property type="entry name" value="GATASE_TYPE_1"/>
    <property type="match status" value="1"/>
</dbReference>
<keyword evidence="4" id="KW-1185">Reference proteome</keyword>
<evidence type="ECO:0000313" key="4">
    <source>
        <dbReference type="Proteomes" id="UP000294668"/>
    </source>
</evidence>